<reference evidence="1 2" key="1">
    <citation type="submission" date="2014-06" db="EMBL/GenBank/DDBJ databases">
        <title>Whole Genome Sequences of Three Symbiotic Endozoicomonas Bacteria.</title>
        <authorList>
            <person name="Neave M.J."/>
            <person name="Apprill A."/>
            <person name="Voolstra C.R."/>
        </authorList>
    </citation>
    <scope>NUCLEOTIDE SEQUENCE [LARGE SCALE GENOMIC DNA]</scope>
    <source>
        <strain evidence="1 2">DSM 25634</strain>
    </source>
</reference>
<gene>
    <name evidence="1" type="ORF">GZ78_22225</name>
</gene>
<organism evidence="1 2">
    <name type="scientific">Endozoicomonas numazuensis</name>
    <dbReference type="NCBI Taxonomy" id="1137799"/>
    <lineage>
        <taxon>Bacteria</taxon>
        <taxon>Pseudomonadati</taxon>
        <taxon>Pseudomonadota</taxon>
        <taxon>Gammaproteobacteria</taxon>
        <taxon>Oceanospirillales</taxon>
        <taxon>Endozoicomonadaceae</taxon>
        <taxon>Endozoicomonas</taxon>
    </lineage>
</organism>
<evidence type="ECO:0000313" key="2">
    <source>
        <dbReference type="Proteomes" id="UP000028073"/>
    </source>
</evidence>
<dbReference type="EMBL" id="JOKH01000005">
    <property type="protein sequence ID" value="KEQ16557.1"/>
    <property type="molecule type" value="Genomic_DNA"/>
</dbReference>
<proteinExistence type="predicted"/>
<dbReference type="OrthoDB" id="6193434at2"/>
<evidence type="ECO:0008006" key="3">
    <source>
        <dbReference type="Google" id="ProtNLM"/>
    </source>
</evidence>
<sequence length="277" mass="31315">MRHLILLLLILPSFSWAMLEVPFYQSGWPKGDYQKNCKECRLEDNRLICSCEAPDKKFYKRSLDLSLCSLNIVSVKKGILHCETDLSFIPDDPVVEDDLEEEFSDSIDPADGLPLGSYRNYCEPCSIEDGILECSCKIDGWFWDSSYKATLPLESCEESDKVLYSGGLLFCSLDSFLSFHELGSSCRNCKLLKGTKLSCRCDKTPCGWSSTDIKKGRNKVAASLSSIQNCSAEIKNCNGVLRCGECRTWDYYDQTVLSRPVEGKHPRNGYCYPNSIW</sequence>
<protein>
    <recommendedName>
        <fullName evidence="3">Cyanovirin-N domain-containing protein</fullName>
    </recommendedName>
</protein>
<accession>A0A081NDN4</accession>
<dbReference type="InterPro" id="IPR036673">
    <property type="entry name" value="Cyanovirin-N_sf"/>
</dbReference>
<keyword evidence="2" id="KW-1185">Reference proteome</keyword>
<comment type="caution">
    <text evidence="1">The sequence shown here is derived from an EMBL/GenBank/DDBJ whole genome shotgun (WGS) entry which is preliminary data.</text>
</comment>
<name>A0A081NDN4_9GAMM</name>
<dbReference type="RefSeq" id="WP_034840193.1">
    <property type="nucleotide sequence ID" value="NZ_JOKH01000005.1"/>
</dbReference>
<evidence type="ECO:0000313" key="1">
    <source>
        <dbReference type="EMBL" id="KEQ16557.1"/>
    </source>
</evidence>
<dbReference type="AlphaFoldDB" id="A0A081NDN4"/>
<dbReference type="Gene3D" id="2.30.60.10">
    <property type="entry name" value="Cyanovirin-N"/>
    <property type="match status" value="2"/>
</dbReference>
<dbReference type="Proteomes" id="UP000028073">
    <property type="component" value="Unassembled WGS sequence"/>
</dbReference>